<dbReference type="Proteomes" id="UP000006882">
    <property type="component" value="Chromosome G4"/>
</dbReference>
<reference evidence="1 2" key="1">
    <citation type="journal article" date="2013" name="Nat. Genet.">
        <title>The high-quality draft genome of peach (Prunus persica) identifies unique patterns of genetic diversity, domestication and genome evolution.</title>
        <authorList>
            <consortium name="International Peach Genome Initiative"/>
            <person name="Verde I."/>
            <person name="Abbott A.G."/>
            <person name="Scalabrin S."/>
            <person name="Jung S."/>
            <person name="Shu S."/>
            <person name="Marroni F."/>
            <person name="Zhebentyayeva T."/>
            <person name="Dettori M.T."/>
            <person name="Grimwood J."/>
            <person name="Cattonaro F."/>
            <person name="Zuccolo A."/>
            <person name="Rossini L."/>
            <person name="Jenkins J."/>
            <person name="Vendramin E."/>
            <person name="Meisel L.A."/>
            <person name="Decroocq V."/>
            <person name="Sosinski B."/>
            <person name="Prochnik S."/>
            <person name="Mitros T."/>
            <person name="Policriti A."/>
            <person name="Cipriani G."/>
            <person name="Dondini L."/>
            <person name="Ficklin S."/>
            <person name="Goodstein D.M."/>
            <person name="Xuan P."/>
            <person name="Del Fabbro C."/>
            <person name="Aramini V."/>
            <person name="Copetti D."/>
            <person name="Gonzalez S."/>
            <person name="Horner D.S."/>
            <person name="Falchi R."/>
            <person name="Lucas S."/>
            <person name="Mica E."/>
            <person name="Maldonado J."/>
            <person name="Lazzari B."/>
            <person name="Bielenberg D."/>
            <person name="Pirona R."/>
            <person name="Miculan M."/>
            <person name="Barakat A."/>
            <person name="Testolin R."/>
            <person name="Stella A."/>
            <person name="Tartarini S."/>
            <person name="Tonutti P."/>
            <person name="Arus P."/>
            <person name="Orellana A."/>
            <person name="Wells C."/>
            <person name="Main D."/>
            <person name="Vizzotto G."/>
            <person name="Silva H."/>
            <person name="Salamini F."/>
            <person name="Schmutz J."/>
            <person name="Morgante M."/>
            <person name="Rokhsar D.S."/>
        </authorList>
    </citation>
    <scope>NUCLEOTIDE SEQUENCE [LARGE SCALE GENOMIC DNA]</scope>
    <source>
        <strain evidence="2">cv. Nemared</strain>
    </source>
</reference>
<evidence type="ECO:0000313" key="1">
    <source>
        <dbReference type="EMBL" id="ONI14274.1"/>
    </source>
</evidence>
<keyword evidence="2" id="KW-1185">Reference proteome</keyword>
<name>A0A251PRR4_PRUPE</name>
<dbReference type="EMBL" id="CM007654">
    <property type="protein sequence ID" value="ONI14274.1"/>
    <property type="molecule type" value="Genomic_DNA"/>
</dbReference>
<organism evidence="1 2">
    <name type="scientific">Prunus persica</name>
    <name type="common">Peach</name>
    <name type="synonym">Amygdalus persica</name>
    <dbReference type="NCBI Taxonomy" id="3760"/>
    <lineage>
        <taxon>Eukaryota</taxon>
        <taxon>Viridiplantae</taxon>
        <taxon>Streptophyta</taxon>
        <taxon>Embryophyta</taxon>
        <taxon>Tracheophyta</taxon>
        <taxon>Spermatophyta</taxon>
        <taxon>Magnoliopsida</taxon>
        <taxon>eudicotyledons</taxon>
        <taxon>Gunneridae</taxon>
        <taxon>Pentapetalae</taxon>
        <taxon>rosids</taxon>
        <taxon>fabids</taxon>
        <taxon>Rosales</taxon>
        <taxon>Rosaceae</taxon>
        <taxon>Amygdaloideae</taxon>
        <taxon>Amygdaleae</taxon>
        <taxon>Prunus</taxon>
    </lineage>
</organism>
<evidence type="ECO:0000313" key="2">
    <source>
        <dbReference type="Proteomes" id="UP000006882"/>
    </source>
</evidence>
<dbReference type="AlphaFoldDB" id="A0A251PRR4"/>
<proteinExistence type="predicted"/>
<protein>
    <submittedName>
        <fullName evidence="1">Uncharacterized protein</fullName>
    </submittedName>
</protein>
<accession>A0A251PRR4</accession>
<dbReference type="Gramene" id="ONI14274">
    <property type="protein sequence ID" value="ONI14274"/>
    <property type="gene ID" value="PRUPE_4G272600"/>
</dbReference>
<gene>
    <name evidence="1" type="ORF">PRUPE_4G272600</name>
</gene>
<sequence>MLWFEYRLPPALSPNSHCHLPQTLAWNTQHPFVNCVPSKALQHVLRMCATIPQWLSWVTPHLSRQRPLTSTYLRSETLLHFRPSHFTKV</sequence>